<sequence>MCSQILLEKKNDKLKVVTPYNEEFLTEAHFLHGKWKNNAWWFDDSALDSVRYLLEKMWNVTGEVPYENCSLIIKNYTKSVRRGSVYLFHRMIAKAFSRLSSIKMGTDIKFISGTIKPGGNLYYWETQVLDATFEICNFPLPATLLPEVQKALSEGWCEIKTEQDCNVRLNNLSMQQFRLPQS</sequence>
<comment type="caution">
    <text evidence="1">The sequence shown here is derived from an EMBL/GenBank/DDBJ whole genome shotgun (WGS) entry which is preliminary data.</text>
</comment>
<dbReference type="EMBL" id="LVYD01000024">
    <property type="protein sequence ID" value="OQP65505.1"/>
    <property type="molecule type" value="Genomic_DNA"/>
</dbReference>
<evidence type="ECO:0000313" key="2">
    <source>
        <dbReference type="Proteomes" id="UP000192796"/>
    </source>
</evidence>
<name>A0A1V9G4C6_9BACT</name>
<dbReference type="STRING" id="1703345.A3860_17730"/>
<proteinExistence type="predicted"/>
<reference evidence="1 2" key="1">
    <citation type="submission" date="2016-03" db="EMBL/GenBank/DDBJ databases">
        <title>Niastella vici sp. nov., isolated from farmland soil.</title>
        <authorList>
            <person name="Chen L."/>
            <person name="Wang D."/>
            <person name="Yang S."/>
            <person name="Wang G."/>
        </authorList>
    </citation>
    <scope>NUCLEOTIDE SEQUENCE [LARGE SCALE GENOMIC DNA]</scope>
    <source>
        <strain evidence="1 2">DJ57</strain>
    </source>
</reference>
<dbReference type="AlphaFoldDB" id="A0A1V9G4C6"/>
<accession>A0A1V9G4C6</accession>
<dbReference type="Proteomes" id="UP000192796">
    <property type="component" value="Unassembled WGS sequence"/>
</dbReference>
<dbReference type="OrthoDB" id="674646at2"/>
<protein>
    <submittedName>
        <fullName evidence="1">Uncharacterized protein</fullName>
    </submittedName>
</protein>
<evidence type="ECO:0000313" key="1">
    <source>
        <dbReference type="EMBL" id="OQP65505.1"/>
    </source>
</evidence>
<keyword evidence="2" id="KW-1185">Reference proteome</keyword>
<dbReference type="RefSeq" id="WP_081146385.1">
    <property type="nucleotide sequence ID" value="NZ_LVYD01000024.1"/>
</dbReference>
<organism evidence="1 2">
    <name type="scientific">Niastella vici</name>
    <dbReference type="NCBI Taxonomy" id="1703345"/>
    <lineage>
        <taxon>Bacteria</taxon>
        <taxon>Pseudomonadati</taxon>
        <taxon>Bacteroidota</taxon>
        <taxon>Chitinophagia</taxon>
        <taxon>Chitinophagales</taxon>
        <taxon>Chitinophagaceae</taxon>
        <taxon>Niastella</taxon>
    </lineage>
</organism>
<gene>
    <name evidence="1" type="ORF">A3860_17730</name>
</gene>